<dbReference type="Gene3D" id="3.40.50.2300">
    <property type="match status" value="1"/>
</dbReference>
<dbReference type="GO" id="GO:0003700">
    <property type="term" value="F:DNA-binding transcription factor activity"/>
    <property type="evidence" value="ECO:0007669"/>
    <property type="project" value="InterPro"/>
</dbReference>
<keyword evidence="1" id="KW-0805">Transcription regulation</keyword>
<dbReference type="PROSITE" id="PS50110">
    <property type="entry name" value="RESPONSE_REGULATORY"/>
    <property type="match status" value="1"/>
</dbReference>
<dbReference type="SUPFAM" id="SSF52172">
    <property type="entry name" value="CheY-like"/>
    <property type="match status" value="1"/>
</dbReference>
<dbReference type="PANTHER" id="PTHR43280">
    <property type="entry name" value="ARAC-FAMILY TRANSCRIPTIONAL REGULATOR"/>
    <property type="match status" value="1"/>
</dbReference>
<feature type="modified residue" description="4-aspartylphosphate" evidence="4">
    <location>
        <position position="55"/>
    </location>
</feature>
<dbReference type="SMART" id="SM00448">
    <property type="entry name" value="REC"/>
    <property type="match status" value="1"/>
</dbReference>
<evidence type="ECO:0000259" key="6">
    <source>
        <dbReference type="PROSITE" id="PS50110"/>
    </source>
</evidence>
<dbReference type="GO" id="GO:0000160">
    <property type="term" value="P:phosphorelay signal transduction system"/>
    <property type="evidence" value="ECO:0007669"/>
    <property type="project" value="InterPro"/>
</dbReference>
<feature type="domain" description="Response regulatory" evidence="6">
    <location>
        <begin position="3"/>
        <end position="119"/>
    </location>
</feature>
<dbReference type="InterPro" id="IPR020449">
    <property type="entry name" value="Tscrpt_reg_AraC-type_HTH"/>
</dbReference>
<dbReference type="RefSeq" id="WP_185980318.1">
    <property type="nucleotide sequence ID" value="NZ_CP060204.1"/>
</dbReference>
<sequence>MIKVLIIDDEPMQREGIMRLTPWEDFGAEVIGAAGSGMEGILLAREYRPDVLIVDIKMPGLSGLDVIARLREELEAEYIILSGYGEFEYAQQAIALGVCAYLLKPLDDEELSAAVRLAADHIRERRVHLHEANASEVIVTHLDLPEEEPVRGYLLHAVRHMEEHMAEPITVREVADELGLSVSYLHKLFARCGTSFSAYLTDCRLRRAGQMLREGDEKIYAIAAACGYQDTRYFSKIFQKHMGVKPTEYRHGKEALINSAPPS</sequence>
<reference evidence="7 8" key="1">
    <citation type="submission" date="2020-07" db="EMBL/GenBank/DDBJ databases">
        <title>Complete genome and description of Selenomonas timonensis sp. nov., a new bacterium isolated from a gingivitis subject.</title>
        <authorList>
            <person name="Antezack A."/>
        </authorList>
    </citation>
    <scope>NUCLEOTIDE SEQUENCE [LARGE SCALE GENOMIC DNA]</scope>
    <source>
        <strain evidence="7 8">Marseille-Q3039</strain>
    </source>
</reference>
<keyword evidence="4" id="KW-0597">Phosphoprotein</keyword>
<dbReference type="SMART" id="SM00342">
    <property type="entry name" value="HTH_ARAC"/>
    <property type="match status" value="1"/>
</dbReference>
<evidence type="ECO:0000313" key="8">
    <source>
        <dbReference type="Proteomes" id="UP000515480"/>
    </source>
</evidence>
<dbReference type="CDD" id="cd17536">
    <property type="entry name" value="REC_YesN-like"/>
    <property type="match status" value="1"/>
</dbReference>
<evidence type="ECO:0000256" key="4">
    <source>
        <dbReference type="PROSITE-ProRule" id="PRU00169"/>
    </source>
</evidence>
<dbReference type="SUPFAM" id="SSF46689">
    <property type="entry name" value="Homeodomain-like"/>
    <property type="match status" value="2"/>
</dbReference>
<dbReference type="Gene3D" id="1.10.10.60">
    <property type="entry name" value="Homeodomain-like"/>
    <property type="match status" value="2"/>
</dbReference>
<feature type="domain" description="HTH araC/xylS-type" evidence="5">
    <location>
        <begin position="155"/>
        <end position="252"/>
    </location>
</feature>
<dbReference type="InterPro" id="IPR011006">
    <property type="entry name" value="CheY-like_superfamily"/>
</dbReference>
<dbReference type="KEGG" id="stim:H1B31_10780"/>
<evidence type="ECO:0000259" key="5">
    <source>
        <dbReference type="PROSITE" id="PS01124"/>
    </source>
</evidence>
<proteinExistence type="predicted"/>
<organism evidence="7 8">
    <name type="scientific">Selenomonas timonae</name>
    <dbReference type="NCBI Taxonomy" id="2754044"/>
    <lineage>
        <taxon>Bacteria</taxon>
        <taxon>Bacillati</taxon>
        <taxon>Bacillota</taxon>
        <taxon>Negativicutes</taxon>
        <taxon>Selenomonadales</taxon>
        <taxon>Selenomonadaceae</taxon>
        <taxon>Selenomonas</taxon>
    </lineage>
</organism>
<dbReference type="InterPro" id="IPR009057">
    <property type="entry name" value="Homeodomain-like_sf"/>
</dbReference>
<dbReference type="AlphaFoldDB" id="A0A7G7VJL5"/>
<evidence type="ECO:0000313" key="7">
    <source>
        <dbReference type="EMBL" id="QNH54308.1"/>
    </source>
</evidence>
<keyword evidence="2" id="KW-0238">DNA-binding</keyword>
<keyword evidence="8" id="KW-1185">Reference proteome</keyword>
<evidence type="ECO:0000256" key="1">
    <source>
        <dbReference type="ARBA" id="ARBA00023015"/>
    </source>
</evidence>
<evidence type="ECO:0000256" key="3">
    <source>
        <dbReference type="ARBA" id="ARBA00023163"/>
    </source>
</evidence>
<dbReference type="PRINTS" id="PR00032">
    <property type="entry name" value="HTHARAC"/>
</dbReference>
<keyword evidence="3" id="KW-0804">Transcription</keyword>
<dbReference type="GO" id="GO:0043565">
    <property type="term" value="F:sequence-specific DNA binding"/>
    <property type="evidence" value="ECO:0007669"/>
    <property type="project" value="InterPro"/>
</dbReference>
<accession>A0A7G7VJL5</accession>
<name>A0A7G7VJL5_9FIRM</name>
<gene>
    <name evidence="7" type="ORF">H1B31_10780</name>
</gene>
<dbReference type="InterPro" id="IPR001789">
    <property type="entry name" value="Sig_transdc_resp-reg_receiver"/>
</dbReference>
<dbReference type="EMBL" id="CP060204">
    <property type="protein sequence ID" value="QNH54308.1"/>
    <property type="molecule type" value="Genomic_DNA"/>
</dbReference>
<dbReference type="Pfam" id="PF12833">
    <property type="entry name" value="HTH_18"/>
    <property type="match status" value="1"/>
</dbReference>
<evidence type="ECO:0000256" key="2">
    <source>
        <dbReference type="ARBA" id="ARBA00023125"/>
    </source>
</evidence>
<dbReference type="Pfam" id="PF00072">
    <property type="entry name" value="Response_reg"/>
    <property type="match status" value="1"/>
</dbReference>
<protein>
    <submittedName>
        <fullName evidence="7">Response regulator</fullName>
    </submittedName>
</protein>
<dbReference type="PROSITE" id="PS01124">
    <property type="entry name" value="HTH_ARAC_FAMILY_2"/>
    <property type="match status" value="1"/>
</dbReference>
<dbReference type="Proteomes" id="UP000515480">
    <property type="component" value="Chromosome"/>
</dbReference>
<dbReference type="PANTHER" id="PTHR43280:SF2">
    <property type="entry name" value="HTH-TYPE TRANSCRIPTIONAL REGULATOR EXSA"/>
    <property type="match status" value="1"/>
</dbReference>
<dbReference type="InterPro" id="IPR018060">
    <property type="entry name" value="HTH_AraC"/>
</dbReference>